<dbReference type="GO" id="GO:0016301">
    <property type="term" value="F:kinase activity"/>
    <property type="evidence" value="ECO:0007669"/>
    <property type="project" value="UniProtKB-KW"/>
</dbReference>
<reference evidence="3 4" key="1">
    <citation type="submission" date="2017-09" db="EMBL/GenBank/DDBJ databases">
        <title>Bacterial strain isolated from the female urinary microbiota.</title>
        <authorList>
            <person name="Thomas-White K."/>
            <person name="Kumar N."/>
            <person name="Forster S."/>
            <person name="Putonti C."/>
            <person name="Lawley T."/>
            <person name="Wolfe A.J."/>
        </authorList>
    </citation>
    <scope>NUCLEOTIDE SEQUENCE [LARGE SCALE GENOMIC DNA]</scope>
    <source>
        <strain evidence="3 4">UMB0680</strain>
    </source>
</reference>
<keyword evidence="4" id="KW-1185">Reference proteome</keyword>
<reference evidence="2 5" key="2">
    <citation type="submission" date="2020-05" db="EMBL/GenBank/DDBJ databases">
        <title>MicrobeNet Type strains.</title>
        <authorList>
            <person name="Nicholson A.C."/>
        </authorList>
    </citation>
    <scope>NUCLEOTIDE SEQUENCE [LARGE SCALE GENOMIC DNA]</scope>
    <source>
        <strain evidence="2 5">CCUG 46604</strain>
    </source>
</reference>
<dbReference type="PANTHER" id="PTHR34383">
    <property type="entry name" value="POLYPHOSPHATE:AMP PHOSPHOTRANSFERASE-RELATED"/>
    <property type="match status" value="1"/>
</dbReference>
<dbReference type="OrthoDB" id="9775224at2"/>
<dbReference type="Proteomes" id="UP000235703">
    <property type="component" value="Unassembled WGS sequence"/>
</dbReference>
<proteinExistence type="predicted"/>
<evidence type="ECO:0000313" key="2">
    <source>
        <dbReference type="EMBL" id="NNG79276.1"/>
    </source>
</evidence>
<dbReference type="RefSeq" id="WP_102160355.1">
    <property type="nucleotide sequence ID" value="NZ_BAAAKH010000009.1"/>
</dbReference>
<dbReference type="Gene3D" id="3.40.50.300">
    <property type="entry name" value="P-loop containing nucleotide triphosphate hydrolases"/>
    <property type="match status" value="1"/>
</dbReference>
<dbReference type="EMBL" id="JABEMC010000004">
    <property type="protein sequence ID" value="NNG79276.1"/>
    <property type="molecule type" value="Genomic_DNA"/>
</dbReference>
<keyword evidence="2" id="KW-0418">Kinase</keyword>
<name>A0A2N6PL20_9MICO</name>
<feature type="domain" description="Polyphosphate kinase-2-related" evidence="1">
    <location>
        <begin position="63"/>
        <end position="275"/>
    </location>
</feature>
<dbReference type="SUPFAM" id="SSF52540">
    <property type="entry name" value="P-loop containing nucleoside triphosphate hydrolases"/>
    <property type="match status" value="1"/>
</dbReference>
<accession>A0A2N6PL20</accession>
<protein>
    <submittedName>
        <fullName evidence="3">Phosphate--nucleotide phosphotransferase</fullName>
    </submittedName>
    <submittedName>
        <fullName evidence="2">Polyphosphate kinase 2 family protein</fullName>
    </submittedName>
</protein>
<dbReference type="AlphaFoldDB" id="A0A2N6PL20"/>
<dbReference type="Proteomes" id="UP000549517">
    <property type="component" value="Unassembled WGS sequence"/>
</dbReference>
<sequence length="303" mass="34358">MKLEPAEQPPLADNVEQASPAEVAELLRFSPGDDFSAIDTSATPGFSGDKAAGKEAQAIDHELLSDLQERLYANANAGDLRKAVLLVLQGRDTAGKGGVVKHVVGALSPHGMQVAAFGVPTEEEASHHFLWRIYRALPKFGNIGVFDRSHYEDILAVRMHKLRPPSVWLERYDTINGFEDSLTDSGIHIVKCMLTVSQEEQADRLENRLRRVDKHWKYNSGDVADRARWSEYTQAYQDVLDRTSTDDAPWYVIPADRKWYSRWAIVRLLINELQKLDLDWPLGDFDPEEELRDLKETNKQFTD</sequence>
<comment type="caution">
    <text evidence="3">The sequence shown here is derived from an EMBL/GenBank/DDBJ whole genome shotgun (WGS) entry which is preliminary data.</text>
</comment>
<evidence type="ECO:0000313" key="3">
    <source>
        <dbReference type="EMBL" id="PMB99371.1"/>
    </source>
</evidence>
<dbReference type="Pfam" id="PF03976">
    <property type="entry name" value="PPK2"/>
    <property type="match status" value="1"/>
</dbReference>
<gene>
    <name evidence="3" type="ORF">CJ198_02290</name>
    <name evidence="2" type="ORF">HLA91_07810</name>
</gene>
<dbReference type="NCBIfam" id="TIGR03709">
    <property type="entry name" value="PPK2_rel_1"/>
    <property type="match status" value="1"/>
</dbReference>
<dbReference type="PANTHER" id="PTHR34383:SF3">
    <property type="entry name" value="POLYPHOSPHATE:AMP PHOSPHOTRANSFERASE"/>
    <property type="match status" value="1"/>
</dbReference>
<evidence type="ECO:0000313" key="4">
    <source>
        <dbReference type="Proteomes" id="UP000235703"/>
    </source>
</evidence>
<dbReference type="InterPro" id="IPR022488">
    <property type="entry name" value="PPK2-related"/>
</dbReference>
<dbReference type="InterPro" id="IPR027417">
    <property type="entry name" value="P-loop_NTPase"/>
</dbReference>
<organism evidence="3 4">
    <name type="scientific">Brevibacterium luteolum</name>
    <dbReference type="NCBI Taxonomy" id="199591"/>
    <lineage>
        <taxon>Bacteria</taxon>
        <taxon>Bacillati</taxon>
        <taxon>Actinomycetota</taxon>
        <taxon>Actinomycetes</taxon>
        <taxon>Micrococcales</taxon>
        <taxon>Brevibacteriaceae</taxon>
        <taxon>Brevibacterium</taxon>
    </lineage>
</organism>
<evidence type="ECO:0000259" key="1">
    <source>
        <dbReference type="Pfam" id="PF03976"/>
    </source>
</evidence>
<dbReference type="GO" id="GO:0006797">
    <property type="term" value="P:polyphosphate metabolic process"/>
    <property type="evidence" value="ECO:0007669"/>
    <property type="project" value="InterPro"/>
</dbReference>
<keyword evidence="3" id="KW-0808">Transferase</keyword>
<dbReference type="EMBL" id="PNFZ01000001">
    <property type="protein sequence ID" value="PMB99371.1"/>
    <property type="molecule type" value="Genomic_DNA"/>
</dbReference>
<dbReference type="InterPro" id="IPR022300">
    <property type="entry name" value="PPK2-rel_1"/>
</dbReference>
<evidence type="ECO:0000313" key="5">
    <source>
        <dbReference type="Proteomes" id="UP000549517"/>
    </source>
</evidence>
<dbReference type="GO" id="GO:0016776">
    <property type="term" value="F:phosphotransferase activity, phosphate group as acceptor"/>
    <property type="evidence" value="ECO:0007669"/>
    <property type="project" value="InterPro"/>
</dbReference>